<dbReference type="OrthoDB" id="273579at2759"/>
<dbReference type="Proteomes" id="UP000515908">
    <property type="component" value="Chromosome 08"/>
</dbReference>
<accession>A0A7G2CDU2</accession>
<feature type="region of interest" description="Disordered" evidence="1">
    <location>
        <begin position="564"/>
        <end position="598"/>
    </location>
</feature>
<dbReference type="EMBL" id="LR877152">
    <property type="protein sequence ID" value="CAD2217201.1"/>
    <property type="molecule type" value="Genomic_DNA"/>
</dbReference>
<reference evidence="2 3" key="1">
    <citation type="submission" date="2020-08" db="EMBL/GenBank/DDBJ databases">
        <authorList>
            <person name="Newling K."/>
            <person name="Davey J."/>
            <person name="Forrester S."/>
        </authorList>
    </citation>
    <scope>NUCLEOTIDE SEQUENCE [LARGE SCALE GENOMIC DNA]</scope>
    <source>
        <strain evidence="3">Crithidia deanei Carvalho (ATCC PRA-265)</strain>
    </source>
</reference>
<proteinExistence type="predicted"/>
<gene>
    <name evidence="2" type="ORF">ADEAN_000467900</name>
</gene>
<feature type="compositionally biased region" description="Low complexity" evidence="1">
    <location>
        <begin position="569"/>
        <end position="586"/>
    </location>
</feature>
<evidence type="ECO:0000256" key="1">
    <source>
        <dbReference type="SAM" id="MobiDB-lite"/>
    </source>
</evidence>
<name>A0A7G2CDU2_9TRYP</name>
<dbReference type="VEuPathDB" id="TriTrypDB:ADEAN_000467900"/>
<evidence type="ECO:0000313" key="3">
    <source>
        <dbReference type="Proteomes" id="UP000515908"/>
    </source>
</evidence>
<keyword evidence="3" id="KW-1185">Reference proteome</keyword>
<protein>
    <submittedName>
        <fullName evidence="2">Uncharacterized protein</fullName>
    </submittedName>
</protein>
<sequence length="768" mass="85053">MNDACRRIIDLSRRFIGSVHSEKGILLALKSETEQGGVVDYHITYSLLDALQLLHFNNDGDDSEPSRSEAEQAFSFMTHHVLEVLREHNRVVGMNSSRDTFIVFVALSVFFPLTVEAKERAGRSSVPECGVHTLRARRQEVRLAEYVEETLDKREDKDDFSFFREDAFLQECLSAFAGPDDDLEDPLRLPFLCGDLVGEVLSQTAWREGTVLHVREILRPVDVFSSDVEANQRFLQLCLLHIWHLQPHSPPFNALCAAVTVFSVIGRSLLAPLVPLLDQRDREEATTVSEVVRFVTEAVQVVPTSHRTLEVEGEEGDTTGVNGYWWTMHEPYSPSSVRWKGFHPQRAFVVAPALAIAATVCRSTVGATHSMSTFAVFPGTREDTLFLSPDSVLTHQYPLTTDPIDSCVLRVPPTCFKPCKLALLFSSFPEVLADNNETCPPLSLAALRDRVTQIQEGLVLFIIQSHLSDDTMRVLEGWGTAERTVVVVSSVGEWALTQLCLRYQMMPNTCYAPVDSLHAAHPGGDNVVGVLAYRVDEARVKGEQWEELRQRIVVWVGACPNTAPPPTPTTSGMYPSSESSTTSGDESAGEEDTHSGLPPYTTTVCSVLLGGSVPALQHQGLTVFRRILRTLVQATVTPVDEMLPATPVAEGSFIASLDHYLSRQAHARSNREFLSLRVASLLREGMWTYSVLFLQERDGLTAEDAWACLVAVVQGDGSTTEHQLEPLAEVESAIRVVGQLLDRLLRSVVLGCTVENEAPNWFCFPVVE</sequence>
<organism evidence="2 3">
    <name type="scientific">Angomonas deanei</name>
    <dbReference type="NCBI Taxonomy" id="59799"/>
    <lineage>
        <taxon>Eukaryota</taxon>
        <taxon>Discoba</taxon>
        <taxon>Euglenozoa</taxon>
        <taxon>Kinetoplastea</taxon>
        <taxon>Metakinetoplastina</taxon>
        <taxon>Trypanosomatida</taxon>
        <taxon>Trypanosomatidae</taxon>
        <taxon>Strigomonadinae</taxon>
        <taxon>Angomonas</taxon>
    </lineage>
</organism>
<evidence type="ECO:0000313" key="2">
    <source>
        <dbReference type="EMBL" id="CAD2217201.1"/>
    </source>
</evidence>
<dbReference type="AlphaFoldDB" id="A0A7G2CDU2"/>